<dbReference type="EMBL" id="CP053642">
    <property type="protein sequence ID" value="QKD79459.1"/>
    <property type="molecule type" value="Genomic_DNA"/>
</dbReference>
<dbReference type="CDD" id="cd13606">
    <property type="entry name" value="PBP2_ProX_like"/>
    <property type="match status" value="1"/>
</dbReference>
<feature type="domain" description="ABC-type glycine betaine transport system substrate-binding" evidence="2">
    <location>
        <begin position="45"/>
        <end position="319"/>
    </location>
</feature>
<dbReference type="Gene3D" id="3.40.190.10">
    <property type="entry name" value="Periplasmic binding protein-like II"/>
    <property type="match status" value="1"/>
</dbReference>
<dbReference type="Pfam" id="PF04069">
    <property type="entry name" value="OpuAC"/>
    <property type="match status" value="1"/>
</dbReference>
<dbReference type="PROSITE" id="PS51318">
    <property type="entry name" value="TAT"/>
    <property type="match status" value="1"/>
</dbReference>
<dbReference type="Proteomes" id="UP000504752">
    <property type="component" value="Chromosome"/>
</dbReference>
<dbReference type="AlphaFoldDB" id="A0A6M8AY87"/>
<feature type="signal peptide" evidence="1">
    <location>
        <begin position="1"/>
        <end position="34"/>
    </location>
</feature>
<feature type="chain" id="PRO_5026745957" evidence="1">
    <location>
        <begin position="35"/>
        <end position="325"/>
    </location>
</feature>
<reference evidence="3 4" key="1">
    <citation type="submission" date="2020-05" db="EMBL/GenBank/DDBJ databases">
        <title>Actinomyces sp. zg-325.</title>
        <authorList>
            <person name="Yang C."/>
        </authorList>
    </citation>
    <scope>NUCLEOTIDE SEQUENCE [LARGE SCALE GENOMIC DNA]</scope>
    <source>
        <strain evidence="4">zg-325</strain>
    </source>
</reference>
<organism evidence="3 4">
    <name type="scientific">Actinomyces marmotae</name>
    <dbReference type="NCBI Taxonomy" id="2737173"/>
    <lineage>
        <taxon>Bacteria</taxon>
        <taxon>Bacillati</taxon>
        <taxon>Actinomycetota</taxon>
        <taxon>Actinomycetes</taxon>
        <taxon>Actinomycetales</taxon>
        <taxon>Actinomycetaceae</taxon>
        <taxon>Actinomyces</taxon>
    </lineage>
</organism>
<dbReference type="GO" id="GO:0022857">
    <property type="term" value="F:transmembrane transporter activity"/>
    <property type="evidence" value="ECO:0007669"/>
    <property type="project" value="InterPro"/>
</dbReference>
<accession>A0A6M8AY87</accession>
<dbReference type="RefSeq" id="WP_159524315.1">
    <property type="nucleotide sequence ID" value="NZ_CP053642.1"/>
</dbReference>
<dbReference type="SUPFAM" id="SSF53850">
    <property type="entry name" value="Periplasmic binding protein-like II"/>
    <property type="match status" value="1"/>
</dbReference>
<dbReference type="InterPro" id="IPR006311">
    <property type="entry name" value="TAT_signal"/>
</dbReference>
<dbReference type="KEGG" id="amam:HPC72_03610"/>
<evidence type="ECO:0000256" key="1">
    <source>
        <dbReference type="SAM" id="SignalP"/>
    </source>
</evidence>
<evidence type="ECO:0000313" key="4">
    <source>
        <dbReference type="Proteomes" id="UP000504752"/>
    </source>
</evidence>
<sequence>MNRQNHPVTRPTRRAMLAGLGAGAAALLAGCSDANPFAVHRRKGSIVVGSQQYYSNEIIAELFAQAIEAKGLTVQREFRIGQREAYLPEIASGSIDVIPEYGGNLLQHYQRVSATAGTGPAAGAASPAAGPTTAEAVQEELTRILPGGLRVLAPAEATDQDSFAVTRASAEEHGLTSIGDLAGLGRAVRMAANSEFMARPYGPAGVKSVYGVDIEVTPVEDSGGPLTVKALTDGSVDVADIYSSDPVIEANGLVILEDPAGLIAPQRVTPLVAEALAPTAVEAIDAVCARLGPGQLRALNARSTGEQLAAEVIAADWLAAQGLAG</sequence>
<dbReference type="GO" id="GO:0043190">
    <property type="term" value="C:ATP-binding cassette (ABC) transporter complex"/>
    <property type="evidence" value="ECO:0007669"/>
    <property type="project" value="InterPro"/>
</dbReference>
<protein>
    <submittedName>
        <fullName evidence="3">ABC transporter substrate-binding protein</fullName>
    </submittedName>
</protein>
<gene>
    <name evidence="3" type="ORF">HPC72_03610</name>
</gene>
<dbReference type="PROSITE" id="PS51257">
    <property type="entry name" value="PROKAR_LIPOPROTEIN"/>
    <property type="match status" value="1"/>
</dbReference>
<evidence type="ECO:0000313" key="3">
    <source>
        <dbReference type="EMBL" id="QKD79459.1"/>
    </source>
</evidence>
<dbReference type="InterPro" id="IPR007210">
    <property type="entry name" value="ABC_Gly_betaine_transp_sub-bd"/>
</dbReference>
<name>A0A6M8AY87_9ACTO</name>
<keyword evidence="4" id="KW-1185">Reference proteome</keyword>
<keyword evidence="1" id="KW-0732">Signal</keyword>
<dbReference type="Gene3D" id="3.40.190.120">
    <property type="entry name" value="Osmoprotection protein (prox), domain 2"/>
    <property type="match status" value="1"/>
</dbReference>
<evidence type="ECO:0000259" key="2">
    <source>
        <dbReference type="Pfam" id="PF04069"/>
    </source>
</evidence>
<proteinExistence type="predicted"/>